<dbReference type="Pfam" id="PF05028">
    <property type="entry name" value="PARG_cat_C"/>
    <property type="match status" value="1"/>
</dbReference>
<feature type="compositionally biased region" description="Basic residues" evidence="6">
    <location>
        <begin position="587"/>
        <end position="600"/>
    </location>
</feature>
<evidence type="ECO:0000256" key="2">
    <source>
        <dbReference type="ARBA" id="ARBA00012255"/>
    </source>
</evidence>
<feature type="binding site" evidence="5">
    <location>
        <position position="481"/>
    </location>
    <ligand>
        <name>substrate</name>
    </ligand>
</feature>
<keyword evidence="11" id="KW-1185">Reference proteome</keyword>
<evidence type="ECO:0000256" key="6">
    <source>
        <dbReference type="SAM" id="MobiDB-lite"/>
    </source>
</evidence>
<sequence>MARAGTEELIMVDETREKECAHLEASEASGAMKISELFAEQNEEMQLSHQEASEQEASKSKARVGGAFDDVRKAMSEKKKRKANVSQETPAKGQKRIDTFFFSKSDELHSSSAPPPPNREAGEPGDLLPRTCEEWDEKWNGVIENFKVGREKVSRSCHEQNMEECEQQEPVMDLKASMENPKLEQSEESAFEAREDPTTSMKEEPMNYLPSSCVDLWDKDHVRMPFSTHNVSVRDGRPRWIRLKELLTPPDKFSLGDPLQNYRAFEKALFGYMSKAGQTQLSGKFVALQSVILEDMSEEEQDVFFKQLLPFIINTALRLPEFCCDPVELLKSGREGSVKLNSLQILSLISNAFLCTFPERKEVGKPNRFQRFNFTSLFGQQWRDERRLNQQKEKIKCILHYIRKQSLRAFTTLAGRHVVFARRMIDDESFLPCPPSPSLDINVTILNDGKIEDHDPDGLTWQADFANEMIGGGVLSSGCLQEEIRFSISPELLVSLLLAEKLEDGETLLMEGSERFSAYEGYASSFRFCGDWEEERRKRNRRDENKKEREERDEEETRKEGGRSNEQGKATVGEHRERADQVLVGKNKGKGGRQGMQRKS</sequence>
<dbReference type="Proteomes" id="UP000011087">
    <property type="component" value="Unassembled WGS sequence"/>
</dbReference>
<reference evidence="11" key="2">
    <citation type="submission" date="2012-11" db="EMBL/GenBank/DDBJ databases">
        <authorList>
            <person name="Kuo A."/>
            <person name="Curtis B.A."/>
            <person name="Tanifuji G."/>
            <person name="Burki F."/>
            <person name="Gruber A."/>
            <person name="Irimia M."/>
            <person name="Maruyama S."/>
            <person name="Arias M.C."/>
            <person name="Ball S.G."/>
            <person name="Gile G.H."/>
            <person name="Hirakawa Y."/>
            <person name="Hopkins J.F."/>
            <person name="Rensing S.A."/>
            <person name="Schmutz J."/>
            <person name="Symeonidi A."/>
            <person name="Elias M."/>
            <person name="Eveleigh R.J."/>
            <person name="Herman E.K."/>
            <person name="Klute M.J."/>
            <person name="Nakayama T."/>
            <person name="Obornik M."/>
            <person name="Reyes-Prieto A."/>
            <person name="Armbrust E.V."/>
            <person name="Aves S.J."/>
            <person name="Beiko R.G."/>
            <person name="Coutinho P."/>
            <person name="Dacks J.B."/>
            <person name="Durnford D.G."/>
            <person name="Fast N.M."/>
            <person name="Green B.R."/>
            <person name="Grisdale C."/>
            <person name="Hempe F."/>
            <person name="Henrissat B."/>
            <person name="Hoppner M.P."/>
            <person name="Ishida K.-I."/>
            <person name="Kim E."/>
            <person name="Koreny L."/>
            <person name="Kroth P.G."/>
            <person name="Liu Y."/>
            <person name="Malik S.-B."/>
            <person name="Maier U.G."/>
            <person name="McRose D."/>
            <person name="Mock T."/>
            <person name="Neilson J.A."/>
            <person name="Onodera N.T."/>
            <person name="Poole A.M."/>
            <person name="Pritham E.J."/>
            <person name="Richards T.A."/>
            <person name="Rocap G."/>
            <person name="Roy S.W."/>
            <person name="Sarai C."/>
            <person name="Schaack S."/>
            <person name="Shirato S."/>
            <person name="Slamovits C.H."/>
            <person name="Spencer D.F."/>
            <person name="Suzuki S."/>
            <person name="Worden A.Z."/>
            <person name="Zauner S."/>
            <person name="Barry K."/>
            <person name="Bell C."/>
            <person name="Bharti A.K."/>
            <person name="Crow J.A."/>
            <person name="Grimwood J."/>
            <person name="Kramer R."/>
            <person name="Lindquist E."/>
            <person name="Lucas S."/>
            <person name="Salamov A."/>
            <person name="McFadden G.I."/>
            <person name="Lane C.E."/>
            <person name="Keeling P.J."/>
            <person name="Gray M.W."/>
            <person name="Grigoriev I.V."/>
            <person name="Archibald J.M."/>
        </authorList>
    </citation>
    <scope>NUCLEOTIDE SEQUENCE</scope>
    <source>
        <strain evidence="11">CCMP2712</strain>
    </source>
</reference>
<dbReference type="PANTHER" id="PTHR12837">
    <property type="entry name" value="POLY ADP-RIBOSE GLYCOHYDROLASE"/>
    <property type="match status" value="1"/>
</dbReference>
<dbReference type="PaxDb" id="55529-EKX51737"/>
<feature type="domain" description="PARG catalytic Macro" evidence="7">
    <location>
        <begin position="442"/>
        <end position="540"/>
    </location>
</feature>
<evidence type="ECO:0000259" key="7">
    <source>
        <dbReference type="Pfam" id="PF05028"/>
    </source>
</evidence>
<reference evidence="9 11" key="1">
    <citation type="journal article" date="2012" name="Nature">
        <title>Algal genomes reveal evolutionary mosaicism and the fate of nucleomorphs.</title>
        <authorList>
            <consortium name="DOE Joint Genome Institute"/>
            <person name="Curtis B.A."/>
            <person name="Tanifuji G."/>
            <person name="Burki F."/>
            <person name="Gruber A."/>
            <person name="Irimia M."/>
            <person name="Maruyama S."/>
            <person name="Arias M.C."/>
            <person name="Ball S.G."/>
            <person name="Gile G.H."/>
            <person name="Hirakawa Y."/>
            <person name="Hopkins J.F."/>
            <person name="Kuo A."/>
            <person name="Rensing S.A."/>
            <person name="Schmutz J."/>
            <person name="Symeonidi A."/>
            <person name="Elias M."/>
            <person name="Eveleigh R.J."/>
            <person name="Herman E.K."/>
            <person name="Klute M.J."/>
            <person name="Nakayama T."/>
            <person name="Obornik M."/>
            <person name="Reyes-Prieto A."/>
            <person name="Armbrust E.V."/>
            <person name="Aves S.J."/>
            <person name="Beiko R.G."/>
            <person name="Coutinho P."/>
            <person name="Dacks J.B."/>
            <person name="Durnford D.G."/>
            <person name="Fast N.M."/>
            <person name="Green B.R."/>
            <person name="Grisdale C.J."/>
            <person name="Hempel F."/>
            <person name="Henrissat B."/>
            <person name="Hoppner M.P."/>
            <person name="Ishida K."/>
            <person name="Kim E."/>
            <person name="Koreny L."/>
            <person name="Kroth P.G."/>
            <person name="Liu Y."/>
            <person name="Malik S.B."/>
            <person name="Maier U.G."/>
            <person name="McRose D."/>
            <person name="Mock T."/>
            <person name="Neilson J.A."/>
            <person name="Onodera N.T."/>
            <person name="Poole A.M."/>
            <person name="Pritham E.J."/>
            <person name="Richards T.A."/>
            <person name="Rocap G."/>
            <person name="Roy S.W."/>
            <person name="Sarai C."/>
            <person name="Schaack S."/>
            <person name="Shirato S."/>
            <person name="Slamovits C.H."/>
            <person name="Spencer D.F."/>
            <person name="Suzuki S."/>
            <person name="Worden A.Z."/>
            <person name="Zauner S."/>
            <person name="Barry K."/>
            <person name="Bell C."/>
            <person name="Bharti A.K."/>
            <person name="Crow J.A."/>
            <person name="Grimwood J."/>
            <person name="Kramer R."/>
            <person name="Lindquist E."/>
            <person name="Lucas S."/>
            <person name="Salamov A."/>
            <person name="McFadden G.I."/>
            <person name="Lane C.E."/>
            <person name="Keeling P.J."/>
            <person name="Gray M.W."/>
            <person name="Grigoriev I.V."/>
            <person name="Archibald J.M."/>
        </authorList>
    </citation>
    <scope>NUCLEOTIDE SEQUENCE</scope>
    <source>
        <strain evidence="9 11">CCMP2712</strain>
    </source>
</reference>
<dbReference type="GO" id="GO:0009225">
    <property type="term" value="P:nucleotide-sugar metabolic process"/>
    <property type="evidence" value="ECO:0007669"/>
    <property type="project" value="TreeGrafter"/>
</dbReference>
<dbReference type="PANTHER" id="PTHR12837:SF0">
    <property type="entry name" value="POLY(ADP-RIBOSE) GLYCOHYDROLASE"/>
    <property type="match status" value="1"/>
</dbReference>
<name>L1JTI6_GUITC</name>
<organism evidence="9">
    <name type="scientific">Guillardia theta (strain CCMP2712)</name>
    <name type="common">Cryptophyte</name>
    <dbReference type="NCBI Taxonomy" id="905079"/>
    <lineage>
        <taxon>Eukaryota</taxon>
        <taxon>Cryptophyceae</taxon>
        <taxon>Pyrenomonadales</taxon>
        <taxon>Geminigeraceae</taxon>
        <taxon>Guillardia</taxon>
    </lineage>
</organism>
<dbReference type="GO" id="GO:0005975">
    <property type="term" value="P:carbohydrate metabolic process"/>
    <property type="evidence" value="ECO:0007669"/>
    <property type="project" value="InterPro"/>
</dbReference>
<feature type="binding site" evidence="5">
    <location>
        <position position="522"/>
    </location>
    <ligand>
        <name>substrate</name>
    </ligand>
</feature>
<feature type="region of interest" description="Disordered" evidence="6">
    <location>
        <begin position="537"/>
        <end position="600"/>
    </location>
</feature>
<feature type="compositionally biased region" description="Basic and acidic residues" evidence="6">
    <location>
        <begin position="537"/>
        <end position="563"/>
    </location>
</feature>
<feature type="active site" evidence="4">
    <location>
        <position position="483"/>
    </location>
</feature>
<dbReference type="GeneID" id="17308522"/>
<feature type="active site" evidence="4">
    <location>
        <position position="482"/>
    </location>
</feature>
<reference evidence="10" key="3">
    <citation type="submission" date="2016-03" db="UniProtKB">
        <authorList>
            <consortium name="EnsemblProtists"/>
        </authorList>
    </citation>
    <scope>IDENTIFICATION</scope>
</reference>
<feature type="domain" description="PARG helical" evidence="8">
    <location>
        <begin position="296"/>
        <end position="405"/>
    </location>
</feature>
<dbReference type="EC" id="3.2.1.143" evidence="2"/>
<evidence type="ECO:0000256" key="4">
    <source>
        <dbReference type="PIRSR" id="PIRSR607724-1"/>
    </source>
</evidence>
<feature type="binding site" evidence="5">
    <location>
        <position position="467"/>
    </location>
    <ligand>
        <name>substrate</name>
    </ligand>
</feature>
<dbReference type="InterPro" id="IPR048362">
    <property type="entry name" value="PARG_helical"/>
</dbReference>
<dbReference type="GO" id="GO:0006282">
    <property type="term" value="P:regulation of DNA repair"/>
    <property type="evidence" value="ECO:0007669"/>
    <property type="project" value="InterPro"/>
</dbReference>
<dbReference type="GO" id="GO:0005634">
    <property type="term" value="C:nucleus"/>
    <property type="evidence" value="ECO:0007669"/>
    <property type="project" value="TreeGrafter"/>
</dbReference>
<feature type="active site" evidence="4">
    <location>
        <position position="464"/>
    </location>
</feature>
<dbReference type="GO" id="GO:0004649">
    <property type="term" value="F:poly(ADP-ribose) glycohydrolase activity"/>
    <property type="evidence" value="ECO:0007669"/>
    <property type="project" value="UniProtKB-EC"/>
</dbReference>
<evidence type="ECO:0000256" key="3">
    <source>
        <dbReference type="ARBA" id="ARBA00022801"/>
    </source>
</evidence>
<keyword evidence="3" id="KW-0378">Hydrolase</keyword>
<evidence type="ECO:0000313" key="9">
    <source>
        <dbReference type="EMBL" id="EKX51737.1"/>
    </source>
</evidence>
<proteinExistence type="inferred from homology"/>
<gene>
    <name evidence="9" type="ORF">GUITHDRAFT_134103</name>
</gene>
<dbReference type="EnsemblProtists" id="EKX51737">
    <property type="protein sequence ID" value="EKX51737"/>
    <property type="gene ID" value="GUITHDRAFT_134103"/>
</dbReference>
<dbReference type="HOGENOM" id="CLU_455249_0_0_1"/>
<dbReference type="GO" id="GO:0005737">
    <property type="term" value="C:cytoplasm"/>
    <property type="evidence" value="ECO:0007669"/>
    <property type="project" value="TreeGrafter"/>
</dbReference>
<dbReference type="eggNOG" id="KOG2064">
    <property type="taxonomic scope" value="Eukaryota"/>
</dbReference>
<dbReference type="AlphaFoldDB" id="L1JTI6"/>
<dbReference type="EMBL" id="JH992974">
    <property type="protein sequence ID" value="EKX51737.1"/>
    <property type="molecule type" value="Genomic_DNA"/>
</dbReference>
<dbReference type="InterPro" id="IPR046372">
    <property type="entry name" value="PARG_cat_C"/>
</dbReference>
<dbReference type="KEGG" id="gtt:GUITHDRAFT_134103"/>
<feature type="region of interest" description="Disordered" evidence="6">
    <location>
        <begin position="181"/>
        <end position="205"/>
    </location>
</feature>
<dbReference type="STRING" id="905079.L1JTI6"/>
<evidence type="ECO:0000313" key="11">
    <source>
        <dbReference type="Proteomes" id="UP000011087"/>
    </source>
</evidence>
<feature type="region of interest" description="Disordered" evidence="6">
    <location>
        <begin position="36"/>
        <end position="126"/>
    </location>
</feature>
<accession>L1JTI6</accession>
<evidence type="ECO:0000256" key="5">
    <source>
        <dbReference type="PIRSR" id="PIRSR607724-2"/>
    </source>
</evidence>
<dbReference type="RefSeq" id="XP_005838717.1">
    <property type="nucleotide sequence ID" value="XM_005838660.1"/>
</dbReference>
<dbReference type="OrthoDB" id="1937899at2759"/>
<protein>
    <recommendedName>
        <fullName evidence="2">poly(ADP-ribose) glycohydrolase</fullName>
        <ecNumber evidence="2">3.2.1.143</ecNumber>
    </recommendedName>
</protein>
<evidence type="ECO:0000259" key="8">
    <source>
        <dbReference type="Pfam" id="PF20811"/>
    </source>
</evidence>
<evidence type="ECO:0000256" key="1">
    <source>
        <dbReference type="ARBA" id="ARBA00009545"/>
    </source>
</evidence>
<dbReference type="GO" id="GO:1990966">
    <property type="term" value="P:ATP generation from poly-ADP-D-ribose"/>
    <property type="evidence" value="ECO:0007669"/>
    <property type="project" value="TreeGrafter"/>
</dbReference>
<dbReference type="Pfam" id="PF20811">
    <property type="entry name" value="PARG_cat_N"/>
    <property type="match status" value="1"/>
</dbReference>
<evidence type="ECO:0000313" key="10">
    <source>
        <dbReference type="EnsemblProtists" id="EKX51737"/>
    </source>
</evidence>
<comment type="similarity">
    <text evidence="1">Belongs to the poly(ADP-ribose) glycohydrolase family.</text>
</comment>
<dbReference type="InterPro" id="IPR007724">
    <property type="entry name" value="Poly_GlycHdrlase"/>
</dbReference>